<dbReference type="Pfam" id="PF06293">
    <property type="entry name" value="Kdo"/>
    <property type="match status" value="1"/>
</dbReference>
<dbReference type="OrthoDB" id="5405319at2"/>
<dbReference type="GO" id="GO:0016301">
    <property type="term" value="F:kinase activity"/>
    <property type="evidence" value="ECO:0007669"/>
    <property type="project" value="UniProtKB-KW"/>
</dbReference>
<organism evidence="1 2">
    <name type="scientific">Methylophaga sulfidovorans</name>
    <dbReference type="NCBI Taxonomy" id="45496"/>
    <lineage>
        <taxon>Bacteria</taxon>
        <taxon>Pseudomonadati</taxon>
        <taxon>Pseudomonadota</taxon>
        <taxon>Gammaproteobacteria</taxon>
        <taxon>Thiotrichales</taxon>
        <taxon>Piscirickettsiaceae</taxon>
        <taxon>Methylophaga</taxon>
    </lineage>
</organism>
<dbReference type="PIRSF" id="PIRSF026326">
    <property type="entry name" value="InaA"/>
    <property type="match status" value="1"/>
</dbReference>
<dbReference type="Gene3D" id="1.10.510.10">
    <property type="entry name" value="Transferase(Phosphotransferase) domain 1"/>
    <property type="match status" value="1"/>
</dbReference>
<keyword evidence="1" id="KW-0808">Transferase</keyword>
<evidence type="ECO:0000313" key="1">
    <source>
        <dbReference type="EMBL" id="SFK12511.1"/>
    </source>
</evidence>
<sequence>MSGLKQAQTLSDSDYFEQLWQLDTEWFEPPNHRRGGWSGVVKYVLETTDGAINVFIKRQENHRTKTWRHPLKGIHTFQKEYNNILRLTANHIPTLEPVYFSCDASRAILVTKELIGYQSLENISPLNLSNASRKQLLKAIAHVLVNMHQAHFQHNSLYPKHIFAKPVANGWDIKIIDLEKMKRTLLVRQSMLRDLGTLERHANQDWSMKDRVFFLQQYFNEQPLSKKTRQLLHKIAKPKKAKRH</sequence>
<name>A0A1I3X142_9GAMM</name>
<proteinExistence type="predicted"/>
<accession>A0A1I3X142</accession>
<dbReference type="STRING" id="45496.SAMN04488079_105125"/>
<keyword evidence="2" id="KW-1185">Reference proteome</keyword>
<dbReference type="RefSeq" id="WP_091712227.1">
    <property type="nucleotide sequence ID" value="NZ_FOSH01000005.1"/>
</dbReference>
<dbReference type="InterPro" id="IPR011009">
    <property type="entry name" value="Kinase-like_dom_sf"/>
</dbReference>
<gene>
    <name evidence="1" type="ORF">SAMN04488079_105125</name>
</gene>
<evidence type="ECO:0000313" key="2">
    <source>
        <dbReference type="Proteomes" id="UP000198924"/>
    </source>
</evidence>
<dbReference type="SUPFAM" id="SSF56112">
    <property type="entry name" value="Protein kinase-like (PK-like)"/>
    <property type="match status" value="1"/>
</dbReference>
<dbReference type="AlphaFoldDB" id="A0A1I3X142"/>
<dbReference type="Proteomes" id="UP000198924">
    <property type="component" value="Unassembled WGS sequence"/>
</dbReference>
<protein>
    <submittedName>
        <fullName evidence="1">Lipopolysaccharide kinase (Kdo/WaaP) family protein</fullName>
    </submittedName>
</protein>
<dbReference type="EMBL" id="FOSH01000005">
    <property type="protein sequence ID" value="SFK12511.1"/>
    <property type="molecule type" value="Genomic_DNA"/>
</dbReference>
<reference evidence="2" key="1">
    <citation type="submission" date="2016-10" db="EMBL/GenBank/DDBJ databases">
        <authorList>
            <person name="Varghese N."/>
            <person name="Submissions S."/>
        </authorList>
    </citation>
    <scope>NUCLEOTIDE SEQUENCE [LARGE SCALE GENOMIC DNA]</scope>
    <source>
        <strain evidence="2">DSM 11578</strain>
    </source>
</reference>
<keyword evidence="1" id="KW-0418">Kinase</keyword>
<dbReference type="InterPro" id="IPR027023">
    <property type="entry name" value="Put_LipoPS_kinase_InaA"/>
</dbReference>